<feature type="compositionally biased region" description="Basic residues" evidence="1">
    <location>
        <begin position="179"/>
        <end position="188"/>
    </location>
</feature>
<feature type="region of interest" description="Disordered" evidence="1">
    <location>
        <begin position="1"/>
        <end position="300"/>
    </location>
</feature>
<dbReference type="WBParaSite" id="Csp11.Scaffold629.g9867.t1">
    <property type="protein sequence ID" value="Csp11.Scaffold629.g9867.t1"/>
    <property type="gene ID" value="Csp11.Scaffold629.g9867"/>
</dbReference>
<feature type="compositionally biased region" description="Polar residues" evidence="1">
    <location>
        <begin position="340"/>
        <end position="349"/>
    </location>
</feature>
<protein>
    <submittedName>
        <fullName evidence="3">TAZ-type domain-containing protein</fullName>
    </submittedName>
</protein>
<dbReference type="eggNOG" id="ENOG502RT99">
    <property type="taxonomic scope" value="Eukaryota"/>
</dbReference>
<sequence length="548" mass="58984">MGSCGSREIGPQQLGHAQSDSAHKQIGPAPSAPSPAHFSQGSGSQVLESHGASKVGPLQTGSAHNQVGPAPLAPSPAHREPPEAPPGVEKLPTPAVSLNETMSETTFSTPPPPPPQPKKSKKRPRGETPPPPPKCLFKSTMKEVASSSSQEAPPPKSNVKMTLLMTPRTLGPAHQLSHAFRKLGHAHKQKEAAQKEPEPEAVSEESDQEGSAPEKIGHAHNGTGSAHSQPDPASLYRRSSAYQEMGPHQEGPAPYPKKSRQASPAPWSQAPPPWNQAPPTGRWDLIPKGVDPLGSQGTQNVGHQLIGHAHLGSALLDQTSHAPLAPSSALSVPNSAPSNQQGSPSNQENSAPSDDPSSAPIQPGIKIKAECMSPEPEGPSQQYLDCEKVVVEGLKATVPHSMYCQIRDGGGVAQQIEEQMEMYNGRLENMRRWMEHPPDPYRTRCVLCQCVEHDADDCPVVTGIQERVRILRQHNYCTRCSRFHLGACHTKLACRICLKAGAEGYMIPETDHCPMMCPRQQEYYEAVKIYGALLQAKNQLMEAAQAQY</sequence>
<reference evidence="3" key="1">
    <citation type="submission" date="2016-11" db="UniProtKB">
        <authorList>
            <consortium name="WormBaseParasite"/>
        </authorList>
    </citation>
    <scope>IDENTIFICATION</scope>
</reference>
<organism evidence="2 3">
    <name type="scientific">Caenorhabditis tropicalis</name>
    <dbReference type="NCBI Taxonomy" id="1561998"/>
    <lineage>
        <taxon>Eukaryota</taxon>
        <taxon>Metazoa</taxon>
        <taxon>Ecdysozoa</taxon>
        <taxon>Nematoda</taxon>
        <taxon>Chromadorea</taxon>
        <taxon>Rhabditida</taxon>
        <taxon>Rhabditina</taxon>
        <taxon>Rhabditomorpha</taxon>
        <taxon>Rhabditoidea</taxon>
        <taxon>Rhabditidae</taxon>
        <taxon>Peloderinae</taxon>
        <taxon>Caenorhabditis</taxon>
    </lineage>
</organism>
<evidence type="ECO:0000256" key="1">
    <source>
        <dbReference type="SAM" id="MobiDB-lite"/>
    </source>
</evidence>
<keyword evidence="2" id="KW-1185">Reference proteome</keyword>
<evidence type="ECO:0000313" key="2">
    <source>
        <dbReference type="Proteomes" id="UP000095282"/>
    </source>
</evidence>
<feature type="compositionally biased region" description="Low complexity" evidence="1">
    <location>
        <begin position="324"/>
        <end position="339"/>
    </location>
</feature>
<feature type="region of interest" description="Disordered" evidence="1">
    <location>
        <begin position="324"/>
        <end position="362"/>
    </location>
</feature>
<name>A0A1I7UJ77_9PELO</name>
<feature type="compositionally biased region" description="Low complexity" evidence="1">
    <location>
        <begin position="350"/>
        <end position="360"/>
    </location>
</feature>
<feature type="compositionally biased region" description="Basic and acidic residues" evidence="1">
    <location>
        <begin position="189"/>
        <end position="198"/>
    </location>
</feature>
<dbReference type="STRING" id="1561998.A0A1I7UJ77"/>
<dbReference type="Proteomes" id="UP000095282">
    <property type="component" value="Unplaced"/>
</dbReference>
<feature type="compositionally biased region" description="Polar residues" evidence="1">
    <location>
        <begin position="96"/>
        <end position="108"/>
    </location>
</feature>
<proteinExistence type="predicted"/>
<feature type="compositionally biased region" description="Acidic residues" evidence="1">
    <location>
        <begin position="199"/>
        <end position="208"/>
    </location>
</feature>
<accession>A0A1I7UJ77</accession>
<evidence type="ECO:0000313" key="3">
    <source>
        <dbReference type="WBParaSite" id="Csp11.Scaffold629.g9867.t1"/>
    </source>
</evidence>
<feature type="compositionally biased region" description="Polar residues" evidence="1">
    <location>
        <begin position="37"/>
        <end position="47"/>
    </location>
</feature>
<dbReference type="AlphaFoldDB" id="A0A1I7UJ77"/>